<keyword evidence="1" id="KW-0472">Membrane</keyword>
<evidence type="ECO:0000256" key="1">
    <source>
        <dbReference type="SAM" id="Phobius"/>
    </source>
</evidence>
<sequence>MKSGLFTPLQHFKNLFQKNLLIFLVVPLLVILGSSIIANFTPLAQKATAQEAIAQRENTKVFPNSADNQSYSAISDK</sequence>
<feature type="transmembrane region" description="Helical" evidence="1">
    <location>
        <begin position="20"/>
        <end position="40"/>
    </location>
</feature>
<keyword evidence="1" id="KW-0812">Transmembrane</keyword>
<organism evidence="2">
    <name type="scientific">Nostoc flagelliforme str. Sunitezuoqi</name>
    <dbReference type="NCBI Taxonomy" id="676037"/>
    <lineage>
        <taxon>Bacteria</taxon>
        <taxon>Bacillati</taxon>
        <taxon>Cyanobacteriota</taxon>
        <taxon>Cyanophyceae</taxon>
        <taxon>Nostocales</taxon>
        <taxon>Nostocaceae</taxon>
        <taxon>Nostoc</taxon>
    </lineage>
</organism>
<protein>
    <submittedName>
        <fullName evidence="2">Uncharacterized protein</fullName>
    </submittedName>
</protein>
<dbReference type="AlphaFoldDB" id="E7DPZ9"/>
<reference evidence="2" key="1">
    <citation type="journal article" date="2011" name="Acta Physiol. Plant.">
        <title>An investigation on the genetic background of Nostoc flagelliforme by similarity analysis of its partial genomic DNA and phylogenetic comparison of deduced related species.</title>
        <authorList>
            <person name="Gao X."/>
            <person name="Liu K."/>
            <person name="Qiu B.S."/>
        </authorList>
    </citation>
    <scope>NUCLEOTIDE SEQUENCE</scope>
    <source>
        <strain evidence="2">Sunitezuoqi</strain>
    </source>
</reference>
<evidence type="ECO:0000313" key="2">
    <source>
        <dbReference type="EMBL" id="ADO19157.1"/>
    </source>
</evidence>
<keyword evidence="1" id="KW-1133">Transmembrane helix</keyword>
<proteinExistence type="predicted"/>
<dbReference type="EMBL" id="HQ291131">
    <property type="protein sequence ID" value="ADO19157.1"/>
    <property type="molecule type" value="Genomic_DNA"/>
</dbReference>
<gene>
    <name evidence="2" type="ORF">Nfla_5902</name>
</gene>
<accession>E7DPZ9</accession>
<name>E7DPZ9_9NOSO</name>